<organism evidence="1 2">
    <name type="scientific">Rotaria magnacalcarata</name>
    <dbReference type="NCBI Taxonomy" id="392030"/>
    <lineage>
        <taxon>Eukaryota</taxon>
        <taxon>Metazoa</taxon>
        <taxon>Spiralia</taxon>
        <taxon>Gnathifera</taxon>
        <taxon>Rotifera</taxon>
        <taxon>Eurotatoria</taxon>
        <taxon>Bdelloidea</taxon>
        <taxon>Philodinida</taxon>
        <taxon>Philodinidae</taxon>
        <taxon>Rotaria</taxon>
    </lineage>
</organism>
<sequence>GSRPCRGSILCSTFIGQISSFPLDSDDNWLSTSIEWGWSKRFIDDSESNYDYPVYLNLNLYKNMNEPPANVHYEFYDYRTDVHLDEFDVNLCYRSNQLWYEHLAFQLKITNQTIADGIENISINRRALAEYIRAQMMSIMSLKYLRISQLEIDHHPNQPGHNDTLYCIFTLLDRTPFVDPNSEIELLDAKNKLEFGINNGQMHFHTDDGLTIEAISGSLENIQYFYAFNPNISINQIDYFSNTTVHVNRTIVETIEEVYEKVKYSDGAQTGAVIGGMLVGLVLGAIAVL</sequence>
<accession>A0A8S3IC66</accession>
<name>A0A8S3IC66_9BILA</name>
<evidence type="ECO:0000313" key="2">
    <source>
        <dbReference type="Proteomes" id="UP000676336"/>
    </source>
</evidence>
<proteinExistence type="predicted"/>
<comment type="caution">
    <text evidence="1">The sequence shown here is derived from an EMBL/GenBank/DDBJ whole genome shotgun (WGS) entry which is preliminary data.</text>
</comment>
<feature type="non-terminal residue" evidence="1">
    <location>
        <position position="289"/>
    </location>
</feature>
<dbReference type="EMBL" id="CAJOBI010329458">
    <property type="protein sequence ID" value="CAF5196338.1"/>
    <property type="molecule type" value="Genomic_DNA"/>
</dbReference>
<reference evidence="1" key="1">
    <citation type="submission" date="2021-02" db="EMBL/GenBank/DDBJ databases">
        <authorList>
            <person name="Nowell W R."/>
        </authorList>
    </citation>
    <scope>NUCLEOTIDE SEQUENCE</scope>
</reference>
<dbReference type="AlphaFoldDB" id="A0A8S3IC66"/>
<protein>
    <submittedName>
        <fullName evidence="1">Uncharacterized protein</fullName>
    </submittedName>
</protein>
<feature type="non-terminal residue" evidence="1">
    <location>
        <position position="1"/>
    </location>
</feature>
<evidence type="ECO:0000313" key="1">
    <source>
        <dbReference type="EMBL" id="CAF5196338.1"/>
    </source>
</evidence>
<gene>
    <name evidence="1" type="ORF">SMN809_LOCUS74120</name>
</gene>
<dbReference type="Proteomes" id="UP000676336">
    <property type="component" value="Unassembled WGS sequence"/>
</dbReference>